<name>A0ABS7BLP9_9SPHN</name>
<dbReference type="EMBL" id="JAHXZN010000001">
    <property type="protein sequence ID" value="MBW6530529.1"/>
    <property type="molecule type" value="Genomic_DNA"/>
</dbReference>
<dbReference type="Proteomes" id="UP000759103">
    <property type="component" value="Unassembled WGS sequence"/>
</dbReference>
<gene>
    <name evidence="1" type="ORF">KZ820_07250</name>
</gene>
<evidence type="ECO:0000313" key="2">
    <source>
        <dbReference type="Proteomes" id="UP000759103"/>
    </source>
</evidence>
<keyword evidence="2" id="KW-1185">Reference proteome</keyword>
<protein>
    <recommendedName>
        <fullName evidence="3">Preprotein translocase subunit SecB</fullName>
    </recommendedName>
</protein>
<evidence type="ECO:0000313" key="1">
    <source>
        <dbReference type="EMBL" id="MBW6530529.1"/>
    </source>
</evidence>
<dbReference type="SUPFAM" id="SSF54611">
    <property type="entry name" value="SecB-like"/>
    <property type="match status" value="1"/>
</dbReference>
<accession>A0ABS7BLP9</accession>
<proteinExistence type="predicted"/>
<reference evidence="1 2" key="1">
    <citation type="submission" date="2021-07" db="EMBL/GenBank/DDBJ databases">
        <title>Sphingomonas sp.</title>
        <authorList>
            <person name="Feng G."/>
            <person name="Li J."/>
            <person name="Pan M."/>
        </authorList>
    </citation>
    <scope>NUCLEOTIDE SEQUENCE [LARGE SCALE GENOMIC DNA]</scope>
    <source>
        <strain evidence="1 2">RRHST34</strain>
    </source>
</reference>
<dbReference type="InterPro" id="IPR035958">
    <property type="entry name" value="SecB-like_sf"/>
</dbReference>
<sequence>MAGNAATVDTKVYNALIGHATLRGIWMTESRFDMSPQVLDPDDAPLSHSLRTHDVEVTLEDEGVVYGFVRFEAVSRRKRKRVINVAAKYFVSYRVEGGCDQAMAELFMDRVGKLAAYPYFRALVASLVGQAGAQVPTLPIMTFQPRSIRYASDRETVAD</sequence>
<comment type="caution">
    <text evidence="1">The sequence shown here is derived from an EMBL/GenBank/DDBJ whole genome shotgun (WGS) entry which is preliminary data.</text>
</comment>
<organism evidence="1 2">
    <name type="scientific">Sphingomonas citri</name>
    <dbReference type="NCBI Taxonomy" id="2862499"/>
    <lineage>
        <taxon>Bacteria</taxon>
        <taxon>Pseudomonadati</taxon>
        <taxon>Pseudomonadota</taxon>
        <taxon>Alphaproteobacteria</taxon>
        <taxon>Sphingomonadales</taxon>
        <taxon>Sphingomonadaceae</taxon>
        <taxon>Sphingomonas</taxon>
    </lineage>
</organism>
<evidence type="ECO:0008006" key="3">
    <source>
        <dbReference type="Google" id="ProtNLM"/>
    </source>
</evidence>
<dbReference type="RefSeq" id="WP_219747878.1">
    <property type="nucleotide sequence ID" value="NZ_JAHXZN010000001.1"/>
</dbReference>